<feature type="transmembrane region" description="Helical" evidence="8">
    <location>
        <begin position="71"/>
        <end position="91"/>
    </location>
</feature>
<feature type="transmembrane region" description="Helical" evidence="8">
    <location>
        <begin position="440"/>
        <end position="459"/>
    </location>
</feature>
<keyword evidence="4 8" id="KW-1133">Transmembrane helix</keyword>
<evidence type="ECO:0000256" key="2">
    <source>
        <dbReference type="ARBA" id="ARBA00022475"/>
    </source>
</evidence>
<feature type="region of interest" description="Disordered" evidence="7">
    <location>
        <begin position="349"/>
        <end position="380"/>
    </location>
</feature>
<evidence type="ECO:0000256" key="6">
    <source>
        <dbReference type="ARBA" id="ARBA00043993"/>
    </source>
</evidence>
<evidence type="ECO:0000256" key="1">
    <source>
        <dbReference type="ARBA" id="ARBA00004651"/>
    </source>
</evidence>
<keyword evidence="5 8" id="KW-0472">Membrane</keyword>
<dbReference type="PANTHER" id="PTHR30509">
    <property type="entry name" value="P-HYDROXYBENZOIC ACID EFFLUX PUMP SUBUNIT-RELATED"/>
    <property type="match status" value="1"/>
</dbReference>
<comment type="caution">
    <text evidence="10">The sequence shown here is derived from an EMBL/GenBank/DDBJ whole genome shotgun (WGS) entry which is preliminary data.</text>
</comment>
<feature type="transmembrane region" description="Helical" evidence="8">
    <location>
        <begin position="519"/>
        <end position="534"/>
    </location>
</feature>
<evidence type="ECO:0000313" key="11">
    <source>
        <dbReference type="Proteomes" id="UP001299970"/>
    </source>
</evidence>
<evidence type="ECO:0000313" key="10">
    <source>
        <dbReference type="EMBL" id="MCH6172447.1"/>
    </source>
</evidence>
<proteinExistence type="inferred from homology"/>
<dbReference type="Proteomes" id="UP001299970">
    <property type="component" value="Unassembled WGS sequence"/>
</dbReference>
<accession>A0ABS9TVD1</accession>
<feature type="transmembrane region" description="Helical" evidence="8">
    <location>
        <begin position="48"/>
        <end position="64"/>
    </location>
</feature>
<keyword evidence="2" id="KW-1003">Cell membrane</keyword>
<dbReference type="PANTHER" id="PTHR30509:SF9">
    <property type="entry name" value="MULTIDRUG RESISTANCE PROTEIN MDTO"/>
    <property type="match status" value="1"/>
</dbReference>
<name>A0ABS9TVD1_9PSEU</name>
<evidence type="ECO:0000259" key="9">
    <source>
        <dbReference type="Pfam" id="PF13515"/>
    </source>
</evidence>
<comment type="subcellular location">
    <subcellularLocation>
        <location evidence="1">Cell membrane</location>
        <topology evidence="1">Multi-pass membrane protein</topology>
    </subcellularLocation>
</comment>
<dbReference type="EMBL" id="JAKXMK010000076">
    <property type="protein sequence ID" value="MCH6172447.1"/>
    <property type="molecule type" value="Genomic_DNA"/>
</dbReference>
<dbReference type="InterPro" id="IPR049453">
    <property type="entry name" value="Memb_transporter_dom"/>
</dbReference>
<comment type="similarity">
    <text evidence="6">Belongs to the YccS/YhfK family.</text>
</comment>
<feature type="transmembrane region" description="Helical" evidence="8">
    <location>
        <begin position="97"/>
        <end position="113"/>
    </location>
</feature>
<keyword evidence="3 8" id="KW-0812">Transmembrane</keyword>
<evidence type="ECO:0000256" key="4">
    <source>
        <dbReference type="ARBA" id="ARBA00022989"/>
    </source>
</evidence>
<feature type="domain" description="Integral membrane bound transporter" evidence="9">
    <location>
        <begin position="403"/>
        <end position="528"/>
    </location>
</feature>
<organism evidence="10 11">
    <name type="scientific">Pseudonocardia alaniniphila</name>
    <dbReference type="NCBI Taxonomy" id="75291"/>
    <lineage>
        <taxon>Bacteria</taxon>
        <taxon>Bacillati</taxon>
        <taxon>Actinomycetota</taxon>
        <taxon>Actinomycetes</taxon>
        <taxon>Pseudonocardiales</taxon>
        <taxon>Pseudonocardiaceae</taxon>
        <taxon>Pseudonocardia</taxon>
    </lineage>
</organism>
<feature type="transmembrane region" description="Helical" evidence="8">
    <location>
        <begin position="465"/>
        <end position="482"/>
    </location>
</feature>
<keyword evidence="11" id="KW-1185">Reference proteome</keyword>
<evidence type="ECO:0000256" key="7">
    <source>
        <dbReference type="SAM" id="MobiDB-lite"/>
    </source>
</evidence>
<feature type="transmembrane region" description="Helical" evidence="8">
    <location>
        <begin position="120"/>
        <end position="140"/>
    </location>
</feature>
<evidence type="ECO:0000256" key="3">
    <source>
        <dbReference type="ARBA" id="ARBA00022692"/>
    </source>
</evidence>
<reference evidence="10 11" key="1">
    <citation type="submission" date="2022-03" db="EMBL/GenBank/DDBJ databases">
        <title>Pseudonocardia alaer sp. nov., a novel actinomycete isolated from reed forest soil.</title>
        <authorList>
            <person name="Wang L."/>
        </authorList>
    </citation>
    <scope>NUCLEOTIDE SEQUENCE [LARGE SCALE GENOMIC DNA]</scope>
    <source>
        <strain evidence="10 11">Y-16303</strain>
    </source>
</reference>
<gene>
    <name evidence="10" type="ORF">MMF94_42875</name>
</gene>
<sequence>MSWVGELRTKLTAIDPGLVRLRLAAIGTGSMALAAGITALIANQPVTVVLLSAVLAMICVVSVNEPELERLRVTTALMAVPACTAVAAGTLLAPHHLFADIVFVGVMVGAVYIRRFGPRGSALGMAAFNAYFFTQFLHAAPDQLPWLLLATAIGVGSSVLLRGFLFSERPGRTLVRQLHAFDARVHDLVGAVVDLFADEPAKLDGDLRDLHRKHARLNETALLVSATATRNESEQSAGSGPTAGDVPLRVLDAELSAERLAVSSERVLTAGISLSHDTRRMLLDGLHGLQAATATGTPNAMVAALLDGAERSVAPIVGETRGYGDRVQRVAFAVTRLARAIRTLRCPDQPVPEVSESHPGAAPIPEYTPSDSSTETAEDATAPRGMLLTTRQAIQVGVATSFAIVAGELLSPSRWYWAVITAFLVFAGTTSRGEVLSRGWGRILGTIGGVIAGMGLALLVSGSQAAALILLFACIFVAIYVVQLSPSLLAFWITAVLAILYGLIGQFSVATLVLRIEETALGAALGILASYLILPKRTRDAFGEALDEYIDAVDAVLTTSVDRILGRESAEHSVELAKNVHDTMATLRTRAAPLDSPLPWRRGRSSYHRMVQMLSAVDHYTRFMARLADHVDAPGWSALCPAVERVQANLDGLRRAVLQRDPGEIRSAEDVIDAAESDASRQPDVHRLERLAVSRMLRRIDQAVCTLAEDLRLRDRVQLRESARAPSGAGSKI</sequence>
<feature type="transmembrane region" description="Helical" evidence="8">
    <location>
        <begin position="489"/>
        <end position="513"/>
    </location>
</feature>
<feature type="transmembrane region" description="Helical" evidence="8">
    <location>
        <begin position="21"/>
        <end position="42"/>
    </location>
</feature>
<feature type="transmembrane region" description="Helical" evidence="8">
    <location>
        <begin position="393"/>
        <end position="409"/>
    </location>
</feature>
<dbReference type="RefSeq" id="WP_241043250.1">
    <property type="nucleotide sequence ID" value="NZ_BAAAJF010000016.1"/>
</dbReference>
<evidence type="ECO:0000256" key="5">
    <source>
        <dbReference type="ARBA" id="ARBA00023136"/>
    </source>
</evidence>
<dbReference type="Pfam" id="PF13515">
    <property type="entry name" value="FUSC_2"/>
    <property type="match status" value="1"/>
</dbReference>
<evidence type="ECO:0000256" key="8">
    <source>
        <dbReference type="SAM" id="Phobius"/>
    </source>
</evidence>
<protein>
    <submittedName>
        <fullName evidence="10">FUSC family protein</fullName>
    </submittedName>
</protein>
<feature type="transmembrane region" description="Helical" evidence="8">
    <location>
        <begin position="146"/>
        <end position="166"/>
    </location>
</feature>